<name>A0ABT2MJC3_9CYAN</name>
<protein>
    <submittedName>
        <fullName evidence="3">NUDIX hydrolase</fullName>
    </submittedName>
</protein>
<evidence type="ECO:0000313" key="4">
    <source>
        <dbReference type="Proteomes" id="UP001525890"/>
    </source>
</evidence>
<keyword evidence="4" id="KW-1185">Reference proteome</keyword>
<feature type="domain" description="Nudix hydrolase" evidence="2">
    <location>
        <begin position="1"/>
        <end position="130"/>
    </location>
</feature>
<dbReference type="GO" id="GO:0016787">
    <property type="term" value="F:hydrolase activity"/>
    <property type="evidence" value="ECO:0007669"/>
    <property type="project" value="UniProtKB-KW"/>
</dbReference>
<evidence type="ECO:0000259" key="2">
    <source>
        <dbReference type="PROSITE" id="PS51462"/>
    </source>
</evidence>
<dbReference type="RefSeq" id="WP_368004596.1">
    <property type="nucleotide sequence ID" value="NZ_JAMXFF010000001.1"/>
</dbReference>
<reference evidence="3 4" key="1">
    <citation type="journal article" date="2022" name="Front. Microbiol.">
        <title>High genomic differentiation and limited gene flow indicate recent cryptic speciation within the genus Laspinema (cyanobacteria).</title>
        <authorList>
            <person name="Stanojkovic A."/>
            <person name="Skoupy S."/>
            <person name="Skaloud P."/>
            <person name="Dvorak P."/>
        </authorList>
    </citation>
    <scope>NUCLEOTIDE SEQUENCE [LARGE SCALE GENOMIC DNA]</scope>
    <source>
        <strain evidence="3 4">D2a</strain>
    </source>
</reference>
<gene>
    <name evidence="3" type="ORF">NG799_00655</name>
</gene>
<keyword evidence="1 3" id="KW-0378">Hydrolase</keyword>
<dbReference type="InterPro" id="IPR000086">
    <property type="entry name" value="NUDIX_hydrolase_dom"/>
</dbReference>
<dbReference type="InterPro" id="IPR015797">
    <property type="entry name" value="NUDIX_hydrolase-like_dom_sf"/>
</dbReference>
<accession>A0ABT2MJC3</accession>
<dbReference type="EMBL" id="JAMXFF010000001">
    <property type="protein sequence ID" value="MCT7964838.1"/>
    <property type="molecule type" value="Genomic_DNA"/>
</dbReference>
<evidence type="ECO:0000256" key="1">
    <source>
        <dbReference type="ARBA" id="ARBA00022801"/>
    </source>
</evidence>
<dbReference type="Proteomes" id="UP001525890">
    <property type="component" value="Unassembled WGS sequence"/>
</dbReference>
<dbReference type="Gene3D" id="3.90.79.10">
    <property type="entry name" value="Nucleoside Triphosphate Pyrophosphohydrolase"/>
    <property type="match status" value="1"/>
</dbReference>
<dbReference type="SUPFAM" id="SSF55811">
    <property type="entry name" value="Nudix"/>
    <property type="match status" value="1"/>
</dbReference>
<proteinExistence type="predicted"/>
<evidence type="ECO:0000313" key="3">
    <source>
        <dbReference type="EMBL" id="MCT7964838.1"/>
    </source>
</evidence>
<comment type="caution">
    <text evidence="3">The sequence shown here is derived from an EMBL/GenBank/DDBJ whole genome shotgun (WGS) entry which is preliminary data.</text>
</comment>
<organism evidence="3 4">
    <name type="scientific">Laspinema palackyanum D2a</name>
    <dbReference type="NCBI Taxonomy" id="2953684"/>
    <lineage>
        <taxon>Bacteria</taxon>
        <taxon>Bacillati</taxon>
        <taxon>Cyanobacteriota</taxon>
        <taxon>Cyanophyceae</taxon>
        <taxon>Oscillatoriophycideae</taxon>
        <taxon>Oscillatoriales</taxon>
        <taxon>Laspinemataceae</taxon>
        <taxon>Laspinema</taxon>
        <taxon>Laspinema palackyanum</taxon>
    </lineage>
</organism>
<dbReference type="Pfam" id="PF00293">
    <property type="entry name" value="NUDIX"/>
    <property type="match status" value="1"/>
</dbReference>
<dbReference type="PROSITE" id="PS51462">
    <property type="entry name" value="NUDIX"/>
    <property type="match status" value="1"/>
</dbReference>
<sequence length="145" mass="16736">MNHQPVQVALAILHQEGQFLLQLRDNIPGIVYPGYWGLFGGHLEPGELPLETLRRELQEEITYEAKQVSEFGCFETPEVVRHVFNVPLTVNIAELVLHEGWDMGFWTPEDIRRGSRYSEKAGEVRPLGEPHQQIFLKFMEEGLLR</sequence>
<dbReference type="CDD" id="cd18882">
    <property type="entry name" value="NUDIX_Hydrolase"/>
    <property type="match status" value="1"/>
</dbReference>
<dbReference type="InterPro" id="IPR020084">
    <property type="entry name" value="NUDIX_hydrolase_CS"/>
</dbReference>
<dbReference type="PROSITE" id="PS00893">
    <property type="entry name" value="NUDIX_BOX"/>
    <property type="match status" value="1"/>
</dbReference>